<dbReference type="SUPFAM" id="SSF51430">
    <property type="entry name" value="NAD(P)-linked oxidoreductase"/>
    <property type="match status" value="1"/>
</dbReference>
<dbReference type="PANTHER" id="PTHR43638:SF3">
    <property type="entry name" value="ALDEHYDE REDUCTASE"/>
    <property type="match status" value="1"/>
</dbReference>
<gene>
    <name evidence="2" type="ORF">COS81_03905</name>
</gene>
<dbReference type="InterPro" id="IPR036812">
    <property type="entry name" value="NAD(P)_OxRdtase_dom_sf"/>
</dbReference>
<comment type="caution">
    <text evidence="2">The sequence shown here is derived from an EMBL/GenBank/DDBJ whole genome shotgun (WGS) entry which is preliminary data.</text>
</comment>
<dbReference type="Proteomes" id="UP000229916">
    <property type="component" value="Unassembled WGS sequence"/>
</dbReference>
<protein>
    <recommendedName>
        <fullName evidence="1">NADP-dependent oxidoreductase domain-containing protein</fullName>
    </recommendedName>
</protein>
<sequence length="148" mass="16993">MPSICQVDTLAIYSTSIKLPIKEIVANQLHYNLIVREVERKGILNFCQENDVMLIAFRPLQKGFLAQDKDSLVGLLCQKYQKTSAQIALKWLLSKPNVVAIPKMASLPHLKENLAVFDWEIEKADLKKLQEEYSNQQDVSEIFNLDKF</sequence>
<accession>A0A2M7AM59</accession>
<dbReference type="Gene3D" id="3.20.20.100">
    <property type="entry name" value="NADP-dependent oxidoreductase domain"/>
    <property type="match status" value="1"/>
</dbReference>
<organism evidence="2 3">
    <name type="scientific">candidate division WWE3 bacterium CG06_land_8_20_14_3_00_42_16</name>
    <dbReference type="NCBI Taxonomy" id="1975083"/>
    <lineage>
        <taxon>Bacteria</taxon>
        <taxon>Katanobacteria</taxon>
    </lineage>
</organism>
<proteinExistence type="predicted"/>
<dbReference type="InterPro" id="IPR023210">
    <property type="entry name" value="NADP_OxRdtase_dom"/>
</dbReference>
<feature type="domain" description="NADP-dependent oxidoreductase" evidence="1">
    <location>
        <begin position="22"/>
        <end position="131"/>
    </location>
</feature>
<dbReference type="PANTHER" id="PTHR43638">
    <property type="entry name" value="OXIDOREDUCTASE, ALDO/KETO REDUCTASE FAMILY PROTEIN"/>
    <property type="match status" value="1"/>
</dbReference>
<evidence type="ECO:0000313" key="3">
    <source>
        <dbReference type="Proteomes" id="UP000229916"/>
    </source>
</evidence>
<evidence type="ECO:0000259" key="1">
    <source>
        <dbReference type="Pfam" id="PF00248"/>
    </source>
</evidence>
<reference evidence="3" key="1">
    <citation type="submission" date="2017-09" db="EMBL/GenBank/DDBJ databases">
        <title>Depth-based differentiation of microbial function through sediment-hosted aquifers and enrichment of novel symbionts in the deep terrestrial subsurface.</title>
        <authorList>
            <person name="Probst A.J."/>
            <person name="Ladd B."/>
            <person name="Jarett J.K."/>
            <person name="Geller-Mcgrath D.E."/>
            <person name="Sieber C.M.K."/>
            <person name="Emerson J.B."/>
            <person name="Anantharaman K."/>
            <person name="Thomas B.C."/>
            <person name="Malmstrom R."/>
            <person name="Stieglmeier M."/>
            <person name="Klingl A."/>
            <person name="Woyke T."/>
            <person name="Ryan C.M."/>
            <person name="Banfield J.F."/>
        </authorList>
    </citation>
    <scope>NUCLEOTIDE SEQUENCE [LARGE SCALE GENOMIC DNA]</scope>
</reference>
<dbReference type="EMBL" id="PEWD01000073">
    <property type="protein sequence ID" value="PIU68463.1"/>
    <property type="molecule type" value="Genomic_DNA"/>
</dbReference>
<evidence type="ECO:0000313" key="2">
    <source>
        <dbReference type="EMBL" id="PIU68463.1"/>
    </source>
</evidence>
<name>A0A2M7AM59_UNCKA</name>
<dbReference type="AlphaFoldDB" id="A0A2M7AM59"/>
<dbReference type="Pfam" id="PF00248">
    <property type="entry name" value="Aldo_ket_red"/>
    <property type="match status" value="1"/>
</dbReference>